<comment type="similarity">
    <text evidence="1">Belongs to the membrane fusion protein (MFP) (TC 8.A.1) family.</text>
</comment>
<dbReference type="PANTHER" id="PTHR30158:SF23">
    <property type="entry name" value="MULTIDRUG RESISTANCE PROTEIN MEXA"/>
    <property type="match status" value="1"/>
</dbReference>
<dbReference type="FunFam" id="2.40.30.170:FF:000016">
    <property type="entry name" value="Efflux transporter, RND family, MFP subunit"/>
    <property type="match status" value="1"/>
</dbReference>
<dbReference type="Pfam" id="PF25944">
    <property type="entry name" value="Beta-barrel_RND"/>
    <property type="match status" value="1"/>
</dbReference>
<evidence type="ECO:0000259" key="3">
    <source>
        <dbReference type="Pfam" id="PF25944"/>
    </source>
</evidence>
<dbReference type="PATRIC" id="fig|329854.7.peg.3867"/>
<evidence type="ECO:0000313" key="4">
    <source>
        <dbReference type="EMBL" id="KXT44600.1"/>
    </source>
</evidence>
<dbReference type="GO" id="GO:0022857">
    <property type="term" value="F:transmembrane transporter activity"/>
    <property type="evidence" value="ECO:0007669"/>
    <property type="project" value="InterPro"/>
</dbReference>
<comment type="caution">
    <text evidence="4">The sequence shown here is derived from an EMBL/GenBank/DDBJ whole genome shotgun (WGS) entry which is preliminary data.</text>
</comment>
<dbReference type="Gene3D" id="1.10.287.470">
    <property type="entry name" value="Helix hairpin bin"/>
    <property type="match status" value="1"/>
</dbReference>
<dbReference type="GO" id="GO:0005886">
    <property type="term" value="C:plasma membrane"/>
    <property type="evidence" value="ECO:0007669"/>
    <property type="project" value="TreeGrafter"/>
</dbReference>
<proteinExistence type="inferred from homology"/>
<reference evidence="4 5" key="1">
    <citation type="submission" date="2016-02" db="EMBL/GenBank/DDBJ databases">
        <authorList>
            <person name="Wen L."/>
            <person name="He K."/>
            <person name="Yang H."/>
        </authorList>
    </citation>
    <scope>NUCLEOTIDE SEQUENCE [LARGE SCALE GENOMIC DNA]</scope>
    <source>
        <strain evidence="4 5">KLE1704</strain>
    </source>
</reference>
<accession>A0A139KZH2</accession>
<gene>
    <name evidence="4" type="ORF">HMPREF2531_03799</name>
</gene>
<protein>
    <submittedName>
        <fullName evidence="4">Efflux transporter, RND family, MFP subunit</fullName>
    </submittedName>
</protein>
<dbReference type="Gene3D" id="2.40.30.170">
    <property type="match status" value="1"/>
</dbReference>
<evidence type="ECO:0000313" key="5">
    <source>
        <dbReference type="Proteomes" id="UP000070319"/>
    </source>
</evidence>
<dbReference type="PANTHER" id="PTHR30158">
    <property type="entry name" value="ACRA/E-RELATED COMPONENT OF DRUG EFFLUX TRANSPORTER"/>
    <property type="match status" value="1"/>
</dbReference>
<dbReference type="SUPFAM" id="SSF111369">
    <property type="entry name" value="HlyD-like secretion proteins"/>
    <property type="match status" value="1"/>
</dbReference>
<dbReference type="Pfam" id="PF25917">
    <property type="entry name" value="BSH_RND"/>
    <property type="match status" value="1"/>
</dbReference>
<sequence>MGHSWGKIDHYGFVPFSYICPSFNKKTIRVSMITVNKKWLRLIGIVGCTVWMASCKQATDAGVKPSFAIMEVKAADKELSTSYSATIRGRQDIDIYPQVSGTIEKLCVTEGQTVRRGQLLFVIDQIPYRAALKTAVANVEAARAAMATAELTYNSNKELYAQKVVSEFSLKTAENTYLTAKAQLTQAEAQEVNARNNLSYTEVKSPSDGVVGALPYRVGALVGANLPYPLTTVSDNSDMYVYFSMTENQLLALTRQYGSMDEALKNMPEVELILNDNSVYNKKGVIESISGVIDRQTGTVMARVVFPNESRLLHSGASGTVVVPSIYKDCIAIPQGATVQMQDKVVVYKVVDGKAVSTLITVAGISDGREYVVLSGLQSGDEIISEGAGLVREGTQVK</sequence>
<dbReference type="AlphaFoldDB" id="A0A139KZH2"/>
<dbReference type="FunFam" id="2.40.420.20:FF:000005">
    <property type="entry name" value="Efflux transporter, RND family, MFP subunit"/>
    <property type="match status" value="1"/>
</dbReference>
<evidence type="ECO:0000259" key="2">
    <source>
        <dbReference type="Pfam" id="PF25917"/>
    </source>
</evidence>
<dbReference type="NCBIfam" id="TIGR01730">
    <property type="entry name" value="RND_mfp"/>
    <property type="match status" value="1"/>
</dbReference>
<dbReference type="Gene3D" id="2.40.420.20">
    <property type="match status" value="1"/>
</dbReference>
<evidence type="ECO:0000256" key="1">
    <source>
        <dbReference type="ARBA" id="ARBA00009477"/>
    </source>
</evidence>
<dbReference type="Proteomes" id="UP000070319">
    <property type="component" value="Unassembled WGS sequence"/>
</dbReference>
<dbReference type="InterPro" id="IPR006143">
    <property type="entry name" value="RND_pump_MFP"/>
</dbReference>
<feature type="domain" description="Multidrug resistance protein MdtA-like barrel-sandwich hybrid" evidence="2">
    <location>
        <begin position="93"/>
        <end position="232"/>
    </location>
</feature>
<organism evidence="4">
    <name type="scientific">Bacteroides intestinalis</name>
    <dbReference type="NCBI Taxonomy" id="329854"/>
    <lineage>
        <taxon>Bacteria</taxon>
        <taxon>Pseudomonadati</taxon>
        <taxon>Bacteroidota</taxon>
        <taxon>Bacteroidia</taxon>
        <taxon>Bacteroidales</taxon>
        <taxon>Bacteroidaceae</taxon>
        <taxon>Bacteroides</taxon>
    </lineage>
</organism>
<dbReference type="GO" id="GO:0046677">
    <property type="term" value="P:response to antibiotic"/>
    <property type="evidence" value="ECO:0007669"/>
    <property type="project" value="TreeGrafter"/>
</dbReference>
<dbReference type="EMBL" id="LTDF01000147">
    <property type="protein sequence ID" value="KXT44600.1"/>
    <property type="molecule type" value="Genomic_DNA"/>
</dbReference>
<dbReference type="InterPro" id="IPR058625">
    <property type="entry name" value="MdtA-like_BSH"/>
</dbReference>
<dbReference type="InterPro" id="IPR058626">
    <property type="entry name" value="MdtA-like_b-barrel"/>
</dbReference>
<feature type="domain" description="Multidrug resistance protein MdtA-like beta-barrel" evidence="3">
    <location>
        <begin position="239"/>
        <end position="315"/>
    </location>
</feature>
<name>A0A139KZH2_9BACE</name>
<dbReference type="FunFam" id="1.10.287.470:FF:000014">
    <property type="entry name" value="RND family efflux transporter, MFP subunit"/>
    <property type="match status" value="1"/>
</dbReference>
<dbReference type="GO" id="GO:0030313">
    <property type="term" value="C:cell envelope"/>
    <property type="evidence" value="ECO:0007669"/>
    <property type="project" value="UniProtKB-SubCell"/>
</dbReference>
<dbReference type="Gene3D" id="2.40.50.100">
    <property type="match status" value="1"/>
</dbReference>